<evidence type="ECO:0000256" key="1">
    <source>
        <dbReference type="ARBA" id="ARBA00000213"/>
    </source>
</evidence>
<dbReference type="PANTHER" id="PTHR42785:SF1">
    <property type="entry name" value="DNA TOPOISOMERASE"/>
    <property type="match status" value="1"/>
</dbReference>
<keyword evidence="3" id="KW-0479">Metal-binding</keyword>
<dbReference type="InterPro" id="IPR006171">
    <property type="entry name" value="TOPRIM_dom"/>
</dbReference>
<evidence type="ECO:0000313" key="15">
    <source>
        <dbReference type="EMBL" id="ADU61280.1"/>
    </source>
</evidence>
<dbReference type="InterPro" id="IPR013825">
    <property type="entry name" value="Topo_IA_cen_sub2"/>
</dbReference>
<dbReference type="HOGENOM" id="CLU_002929_4_3_7"/>
<comment type="function">
    <text evidence="10">Releases the supercoiling and torsional tension of DNA, which is introduced during the DNA replication and transcription, by transiently cleaving and rejoining one strand of the DNA duplex. Introduces a single-strand break via transesterification at a target site in duplex DNA. The scissile phosphodiester is attacked by the catalytic tyrosine of the enzyme, resulting in the formation of a DNA-(5'-phosphotyrosyl)-enzyme intermediate and the expulsion of a 3'-OH DNA strand. The free DNA strand then undergoes passage around the unbroken strand, thus removing DNA supercoils. Finally, in the religation step, the DNA 3'-OH attacks the covalent intermediate to expel the active-site tyrosine and restore the DNA phosphodiester backbone.</text>
</comment>
<dbReference type="HAMAP" id="MF_00952">
    <property type="entry name" value="Topoisom_1_prok"/>
    <property type="match status" value="1"/>
</dbReference>
<dbReference type="Pfam" id="PF01396">
    <property type="entry name" value="Zn_ribbon_Top1"/>
    <property type="match status" value="5"/>
</dbReference>
<dbReference type="NCBIfam" id="TIGR01051">
    <property type="entry name" value="topA_bact"/>
    <property type="match status" value="1"/>
</dbReference>
<dbReference type="Gene3D" id="3.40.50.140">
    <property type="match status" value="1"/>
</dbReference>
<evidence type="ECO:0000259" key="14">
    <source>
        <dbReference type="PROSITE" id="PS52039"/>
    </source>
</evidence>
<dbReference type="RefSeq" id="WP_013513217.1">
    <property type="nucleotide sequence ID" value="NC_014844.1"/>
</dbReference>
<dbReference type="Gene3D" id="2.70.20.10">
    <property type="entry name" value="Topoisomerase I, domain 3"/>
    <property type="match status" value="1"/>
</dbReference>
<evidence type="ECO:0000256" key="9">
    <source>
        <dbReference type="ARBA" id="ARBA00023235"/>
    </source>
</evidence>
<dbReference type="PRINTS" id="PR00417">
    <property type="entry name" value="PRTPISMRASEI"/>
</dbReference>
<feature type="site" description="Interaction with DNA" evidence="10">
    <location>
        <position position="306"/>
    </location>
</feature>
<feature type="region of interest" description="Disordered" evidence="12">
    <location>
        <begin position="781"/>
        <end position="821"/>
    </location>
</feature>
<feature type="site" description="Interaction with DNA" evidence="10">
    <location>
        <position position="148"/>
    </location>
</feature>
<dbReference type="InterPro" id="IPR000380">
    <property type="entry name" value="Topo_IA"/>
</dbReference>
<evidence type="ECO:0000256" key="7">
    <source>
        <dbReference type="ARBA" id="ARBA00023029"/>
    </source>
</evidence>
<feature type="site" description="Interaction with DNA" evidence="10">
    <location>
        <position position="143"/>
    </location>
</feature>
<dbReference type="InterPro" id="IPR023406">
    <property type="entry name" value="Topo_IA_AS"/>
</dbReference>
<evidence type="ECO:0000256" key="4">
    <source>
        <dbReference type="ARBA" id="ARBA00022771"/>
    </source>
</evidence>
<name>E6VVS8_PSEA9</name>
<dbReference type="GO" id="GO:0005694">
    <property type="term" value="C:chromosome"/>
    <property type="evidence" value="ECO:0007669"/>
    <property type="project" value="InterPro"/>
</dbReference>
<keyword evidence="11" id="KW-0175">Coiled coil</keyword>
<feature type="site" description="Interaction with DNA" evidence="10">
    <location>
        <position position="492"/>
    </location>
</feature>
<dbReference type="PANTHER" id="PTHR42785">
    <property type="entry name" value="DNA TOPOISOMERASE, TYPE IA, CORE"/>
    <property type="match status" value="1"/>
</dbReference>
<comment type="subunit">
    <text evidence="10">Monomer.</text>
</comment>
<keyword evidence="9 10" id="KW-0413">Isomerase</keyword>
<feature type="site" description="Interaction with DNA" evidence="10">
    <location>
        <position position="33"/>
    </location>
</feature>
<dbReference type="PROSITE" id="PS50880">
    <property type="entry name" value="TOPRIM"/>
    <property type="match status" value="1"/>
</dbReference>
<dbReference type="CDD" id="cd03363">
    <property type="entry name" value="TOPRIM_TopoIA_TopoI"/>
    <property type="match status" value="1"/>
</dbReference>
<dbReference type="SMART" id="SM00437">
    <property type="entry name" value="TOP1Ac"/>
    <property type="match status" value="1"/>
</dbReference>
<dbReference type="SUPFAM" id="SSF57783">
    <property type="entry name" value="Zinc beta-ribbon"/>
    <property type="match status" value="3"/>
</dbReference>
<dbReference type="InterPro" id="IPR023405">
    <property type="entry name" value="Topo_IA_core_domain"/>
</dbReference>
<dbReference type="eggNOG" id="COG0550">
    <property type="taxonomic scope" value="Bacteria"/>
</dbReference>
<organism evidence="15 16">
    <name type="scientific">Pseudodesulfovibrio aespoeensis (strain ATCC 700646 / DSM 10631 / Aspo-2)</name>
    <name type="common">Desulfovibrio aespoeensis</name>
    <dbReference type="NCBI Taxonomy" id="643562"/>
    <lineage>
        <taxon>Bacteria</taxon>
        <taxon>Pseudomonadati</taxon>
        <taxon>Thermodesulfobacteriota</taxon>
        <taxon>Desulfovibrionia</taxon>
        <taxon>Desulfovibrionales</taxon>
        <taxon>Desulfovibrionaceae</taxon>
    </lineage>
</organism>
<evidence type="ECO:0000256" key="3">
    <source>
        <dbReference type="ARBA" id="ARBA00022723"/>
    </source>
</evidence>
<dbReference type="Gene3D" id="3.30.65.10">
    <property type="entry name" value="Bacterial Topoisomerase I, domain 1"/>
    <property type="match status" value="4"/>
</dbReference>
<evidence type="ECO:0000256" key="11">
    <source>
        <dbReference type="SAM" id="Coils"/>
    </source>
</evidence>
<dbReference type="CDD" id="cd00186">
    <property type="entry name" value="TOP1Ac"/>
    <property type="match status" value="1"/>
</dbReference>
<evidence type="ECO:0000313" key="16">
    <source>
        <dbReference type="Proteomes" id="UP000002191"/>
    </source>
</evidence>
<dbReference type="SUPFAM" id="SSF56712">
    <property type="entry name" value="Prokaryotic type I DNA topoisomerase"/>
    <property type="match status" value="1"/>
</dbReference>
<dbReference type="SMART" id="SM00493">
    <property type="entry name" value="TOPRIM"/>
    <property type="match status" value="1"/>
</dbReference>
<dbReference type="InterPro" id="IPR003602">
    <property type="entry name" value="Topo_IA_DNA-bd_dom"/>
</dbReference>
<sequence length="821" mass="91835">MPKDLIIVESPAKVKTISKFLGKDYMVDASVGHVRDLPTRDLGVDEENGFTPRYEIIQGKEEVVKRLKAAAKKAGTVYLAPDPDREGEAIAWHVAELLRPVNSNIRRIQFNEITARAVKEALENAQDLNQNLFDSQQARRILDRLVGYKISPILWKNVKRGISAGRVQSVALKLLVEREKERRAFKTDEYWPFKVLLEGGNPPPFWLELHKLSGKAVKPGVNHISTQAEAEALQQTLEAGQFTVDSVQEKQRKRDPLPPYITSTLQQDANRRMGYSAKRTMSVAQRLYEGVELGRHGTTALITYMRTDSVRIAKEAQEAARELIIDRFGADYYPSKPRNFKTKGGAQDAHEAIRPVDVTITPDDVKSSLPSEQHKLYRLIWQRFVASQMAAASFWDTTVLVSAPATEWRAKGERLLFPGFLAAMDKSGTEAETELPKLVEGETLRLNELKKEQKFTQPPPRYSEASLVKTLEELGIGRPSTYAAIISTLLDREYARQEEKRFVPTELGFTVSDQLSEHFHALMDVGFTAQMESLLDDVAAGKQDWAKLLKDFGHDFYPTLEKARTEMARSQQETDIVCENCGKPMSIKFGKTGEFLGCTGFPTCRTIKNFTRDENGAIRIVERETPEETGVECEKCGKPMAIKQSRRGEFLGCTGYPDCKNIVNFQRDENGAISVIESEKLQVVGSCPDCGGELLLKKARTGSRFIACSNYPDCTYAAPFSTGVPCPVEGCAGELVEKSSRRGKIFFSCSAYPKCDYAVWNWPVNEPCPKCGHPILTRKTTKDKGEHLACPQKGCGYTREPDEPADTPDTPDLPDMPDDNA</sequence>
<dbReference type="GO" id="GO:0008270">
    <property type="term" value="F:zinc ion binding"/>
    <property type="evidence" value="ECO:0007669"/>
    <property type="project" value="UniProtKB-KW"/>
</dbReference>
<comment type="similarity">
    <text evidence="2 10">Belongs to the type IA topoisomerase family.</text>
</comment>
<proteinExistence type="inferred from homology"/>
<dbReference type="InterPro" id="IPR013497">
    <property type="entry name" value="Topo_IA_cen"/>
</dbReference>
<keyword evidence="8 10" id="KW-0238">DNA-binding</keyword>
<feature type="site" description="Interaction with DNA" evidence="10">
    <location>
        <position position="140"/>
    </location>
</feature>
<accession>E6VVS8</accession>
<dbReference type="InterPro" id="IPR013826">
    <property type="entry name" value="Topo_IA_cen_sub3"/>
</dbReference>
<dbReference type="SMART" id="SM00436">
    <property type="entry name" value="TOP1Bc"/>
    <property type="match status" value="1"/>
</dbReference>
<gene>
    <name evidence="10" type="primary">topA</name>
    <name evidence="15" type="ordered locus">Daes_0253</name>
</gene>
<keyword evidence="7 10" id="KW-0799">Topoisomerase</keyword>
<dbReference type="Proteomes" id="UP000002191">
    <property type="component" value="Chromosome"/>
</dbReference>
<dbReference type="EC" id="5.6.2.1" evidence="10"/>
<feature type="region of interest" description="Interaction with DNA" evidence="10">
    <location>
        <begin position="163"/>
        <end position="168"/>
    </location>
</feature>
<dbReference type="Pfam" id="PF01751">
    <property type="entry name" value="Toprim"/>
    <property type="match status" value="1"/>
</dbReference>
<protein>
    <recommendedName>
        <fullName evidence="10">DNA topoisomerase 1</fullName>
        <ecNumber evidence="10">5.6.2.1</ecNumber>
    </recommendedName>
    <alternativeName>
        <fullName evidence="10">DNA topoisomerase I</fullName>
    </alternativeName>
</protein>
<feature type="site" description="Interaction with DNA" evidence="10">
    <location>
        <position position="139"/>
    </location>
</feature>
<evidence type="ECO:0000256" key="12">
    <source>
        <dbReference type="SAM" id="MobiDB-lite"/>
    </source>
</evidence>
<dbReference type="GO" id="GO:0003917">
    <property type="term" value="F:DNA topoisomerase type I (single strand cut, ATP-independent) activity"/>
    <property type="evidence" value="ECO:0007669"/>
    <property type="project" value="UniProtKB-UniRule"/>
</dbReference>
<dbReference type="InterPro" id="IPR034149">
    <property type="entry name" value="TOPRIM_TopoI"/>
</dbReference>
<dbReference type="OrthoDB" id="9804262at2"/>
<dbReference type="InterPro" id="IPR013498">
    <property type="entry name" value="Topo_IA_Znf"/>
</dbReference>
<evidence type="ECO:0000259" key="13">
    <source>
        <dbReference type="PROSITE" id="PS50880"/>
    </source>
</evidence>
<evidence type="ECO:0000256" key="10">
    <source>
        <dbReference type="HAMAP-Rule" id="MF_00952"/>
    </source>
</evidence>
<reference evidence="15 16" key="2">
    <citation type="journal article" date="2014" name="Genome Announc.">
        <title>Complete Genome Sequence of the Subsurface, Mesophilic Sulfate-Reducing Bacterium Desulfovibrio aespoeensis Aspo-2.</title>
        <authorList>
            <person name="Pedersen K."/>
            <person name="Bengtsson A."/>
            <person name="Edlund J."/>
            <person name="Rabe L."/>
            <person name="Hazen T."/>
            <person name="Chakraborty R."/>
            <person name="Goodwin L."/>
            <person name="Shapiro N."/>
        </authorList>
    </citation>
    <scope>NUCLEOTIDE SEQUENCE [LARGE SCALE GENOMIC DNA]</scope>
    <source>
        <strain evidence="16">ATCC 700646 / DSM 10631 / Aspo-2</strain>
    </source>
</reference>
<evidence type="ECO:0000256" key="2">
    <source>
        <dbReference type="ARBA" id="ARBA00009446"/>
    </source>
</evidence>
<evidence type="ECO:0000256" key="8">
    <source>
        <dbReference type="ARBA" id="ARBA00023125"/>
    </source>
</evidence>
<comment type="catalytic activity">
    <reaction evidence="1 10">
        <text>ATP-independent breakage of single-stranded DNA, followed by passage and rejoining.</text>
        <dbReference type="EC" id="5.6.2.1"/>
    </reaction>
</comment>
<keyword evidence="4" id="KW-0863">Zinc-finger</keyword>
<dbReference type="InterPro" id="IPR003601">
    <property type="entry name" value="Topo_IA_2"/>
</dbReference>
<reference evidence="16" key="1">
    <citation type="submission" date="2010-12" db="EMBL/GenBank/DDBJ databases">
        <title>Complete sequence of Desulfovibrio aespoeensis Aspo-2.</title>
        <authorList>
            <consortium name="US DOE Joint Genome Institute"/>
            <person name="Lucas S."/>
            <person name="Copeland A."/>
            <person name="Lapidus A."/>
            <person name="Cheng J.-F."/>
            <person name="Goodwin L."/>
            <person name="Pitluck S."/>
            <person name="Chertkov O."/>
            <person name="Misra M."/>
            <person name="Detter J.C."/>
            <person name="Han C."/>
            <person name="Tapia R."/>
            <person name="Land M."/>
            <person name="Hauser L."/>
            <person name="Kyrpides N."/>
            <person name="Ivanova N."/>
            <person name="Ovchinnikova G."/>
            <person name="Pedersen K."/>
            <person name="Jagevall S."/>
            <person name="Hazen T."/>
            <person name="Woyke T."/>
        </authorList>
    </citation>
    <scope>NUCLEOTIDE SEQUENCE [LARGE SCALE GENOMIC DNA]</scope>
    <source>
        <strain evidence="16">ATCC 700646 / DSM 10631 / Aspo-2</strain>
    </source>
</reference>
<dbReference type="GO" id="GO:0003677">
    <property type="term" value="F:DNA binding"/>
    <property type="evidence" value="ECO:0007669"/>
    <property type="project" value="UniProtKB-KW"/>
</dbReference>
<dbReference type="Gene3D" id="1.10.460.10">
    <property type="entry name" value="Topoisomerase I, domain 2"/>
    <property type="match status" value="1"/>
</dbReference>
<keyword evidence="16" id="KW-1185">Reference proteome</keyword>
<feature type="domain" description="Toprim" evidence="13">
    <location>
        <begin position="3"/>
        <end position="113"/>
    </location>
</feature>
<evidence type="ECO:0000256" key="6">
    <source>
        <dbReference type="ARBA" id="ARBA00022842"/>
    </source>
</evidence>
<feature type="site" description="Interaction with DNA" evidence="10">
    <location>
        <position position="155"/>
    </location>
</feature>
<dbReference type="InterPro" id="IPR005733">
    <property type="entry name" value="TopoI_bac-type"/>
</dbReference>
<dbReference type="Pfam" id="PF01131">
    <property type="entry name" value="Topoisom_bac"/>
    <property type="match status" value="1"/>
</dbReference>
<dbReference type="EMBL" id="CP002431">
    <property type="protein sequence ID" value="ADU61280.1"/>
    <property type="molecule type" value="Genomic_DNA"/>
</dbReference>
<keyword evidence="6" id="KW-0460">Magnesium</keyword>
<feature type="domain" description="Topo IA-type catalytic" evidence="14">
    <location>
        <begin position="129"/>
        <end position="560"/>
    </location>
</feature>
<dbReference type="KEGG" id="das:Daes_0253"/>
<evidence type="ECO:0000256" key="5">
    <source>
        <dbReference type="ARBA" id="ARBA00022833"/>
    </source>
</evidence>
<feature type="active site" description="O-(5'-phospho-DNA)-tyrosine intermediate" evidence="10">
    <location>
        <position position="304"/>
    </location>
</feature>
<dbReference type="STRING" id="643562.Daes_0253"/>
<feature type="coiled-coil region" evidence="11">
    <location>
        <begin position="111"/>
        <end position="138"/>
    </location>
</feature>
<dbReference type="AlphaFoldDB" id="E6VVS8"/>
<dbReference type="InterPro" id="IPR013824">
    <property type="entry name" value="Topo_IA_cen_sub1"/>
</dbReference>
<dbReference type="PROSITE" id="PS52039">
    <property type="entry name" value="TOPO_IA_2"/>
    <property type="match status" value="1"/>
</dbReference>
<keyword evidence="5" id="KW-0862">Zinc</keyword>
<dbReference type="InterPro" id="IPR028612">
    <property type="entry name" value="Topoisom_1_IA"/>
</dbReference>
<dbReference type="Gene3D" id="1.10.290.10">
    <property type="entry name" value="Topoisomerase I, domain 4"/>
    <property type="match status" value="1"/>
</dbReference>
<dbReference type="PROSITE" id="PS00396">
    <property type="entry name" value="TOPO_IA_1"/>
    <property type="match status" value="1"/>
</dbReference>
<dbReference type="GO" id="GO:0006265">
    <property type="term" value="P:DNA topological change"/>
    <property type="evidence" value="ECO:0007669"/>
    <property type="project" value="UniProtKB-UniRule"/>
</dbReference>